<feature type="transmembrane region" description="Helical" evidence="7">
    <location>
        <begin position="526"/>
        <end position="543"/>
    </location>
</feature>
<organism evidence="10">
    <name type="scientific">Soboliphyme baturini</name>
    <dbReference type="NCBI Taxonomy" id="241478"/>
    <lineage>
        <taxon>Eukaryota</taxon>
        <taxon>Metazoa</taxon>
        <taxon>Ecdysozoa</taxon>
        <taxon>Nematoda</taxon>
        <taxon>Enoplea</taxon>
        <taxon>Dorylaimia</taxon>
        <taxon>Dioctophymatida</taxon>
        <taxon>Dioctophymatoidea</taxon>
        <taxon>Soboliphymatidae</taxon>
        <taxon>Soboliphyme</taxon>
    </lineage>
</organism>
<evidence type="ECO:0000256" key="6">
    <source>
        <dbReference type="ARBA" id="ARBA00023136"/>
    </source>
</evidence>
<evidence type="ECO:0000256" key="7">
    <source>
        <dbReference type="SAM" id="Phobius"/>
    </source>
</evidence>
<evidence type="ECO:0000256" key="4">
    <source>
        <dbReference type="ARBA" id="ARBA00022692"/>
    </source>
</evidence>
<dbReference type="InterPro" id="IPR037185">
    <property type="entry name" value="EmrE-like"/>
</dbReference>
<evidence type="ECO:0000313" key="9">
    <source>
        <dbReference type="Proteomes" id="UP000270296"/>
    </source>
</evidence>
<dbReference type="Pfam" id="PF06027">
    <property type="entry name" value="SLC35F"/>
    <property type="match status" value="1"/>
</dbReference>
<dbReference type="WBParaSite" id="SBAD_0000427901-mRNA-1">
    <property type="protein sequence ID" value="SBAD_0000427901-mRNA-1"/>
    <property type="gene ID" value="SBAD_0000427901"/>
</dbReference>
<feature type="transmembrane region" description="Helical" evidence="7">
    <location>
        <begin position="72"/>
        <end position="92"/>
    </location>
</feature>
<sequence length="591" mass="65556">MFIGETCCLIVYILFTKFHLLEKCRKTKPSVEVEERIKLNPFVFLVPTLCDLVATCIQYTGLTMTNASSYQMLRGDLLIIAAQLIVAAQMVFEELYVLKYNVDPPLAVGLEGIYGFIIMTLLIVAFYFIWVPPPFTNDPEGRLENAFDAFDQMNANSQILGSLIGLIISIAFYNVCGMTVTKNLSATTRKVSDSARTVLIWVVSLALGWQSFSYLQLIGFIVLISGMFIYNDIVFRPIIEKTMKRFNRTFKYCIVGMNVFRWADRCVALNRPFNHPFVQGNCVFIGEAGCLIAYFLLRKLRRFAPCKSFVKDDGKPHPPFNPLIFLFPTCCDLIVIVLNYTGLALTYAASYQMLRGGVIIFTTLLSVVFLHKSISWHKWAGIFVVIGGLVTVGVSDFLQGASDASSNPNGVIAGDLLIVLVQFVAAAELVYEERFVVKYNVKPPIAVGLEGAYGIVLLTVVTIGAYFIKVPRQFTTDPDARLENALVALAQISANHVILGCLLGIIICIPIYNVCGVTMSKNLSALTRKLIGFIILLAGLMIYNEVLAQPFSNLFKLKCVNNRRPNYAQCKNGTDCSESGVRLISPNTCGV</sequence>
<keyword evidence="4 7" id="KW-0812">Transmembrane</keyword>
<feature type="transmembrane region" description="Helical" evidence="7">
    <location>
        <begin position="318"/>
        <end position="340"/>
    </location>
</feature>
<keyword evidence="3" id="KW-0813">Transport</keyword>
<dbReference type="SUPFAM" id="SSF103481">
    <property type="entry name" value="Multidrug resistance efflux transporter EmrE"/>
    <property type="match status" value="1"/>
</dbReference>
<reference evidence="8 9" key="2">
    <citation type="submission" date="2018-11" db="EMBL/GenBank/DDBJ databases">
        <authorList>
            <consortium name="Pathogen Informatics"/>
        </authorList>
    </citation>
    <scope>NUCLEOTIDE SEQUENCE [LARGE SCALE GENOMIC DNA]</scope>
</reference>
<name>A0A183IKF2_9BILA</name>
<dbReference type="EMBL" id="UZAM01008125">
    <property type="protein sequence ID" value="VDP03362.1"/>
    <property type="molecule type" value="Genomic_DNA"/>
</dbReference>
<dbReference type="Gene3D" id="1.10.3730.20">
    <property type="match status" value="1"/>
</dbReference>
<feature type="transmembrane region" description="Helical" evidence="7">
    <location>
        <begin position="410"/>
        <end position="431"/>
    </location>
</feature>
<evidence type="ECO:0000256" key="2">
    <source>
        <dbReference type="ARBA" id="ARBA00007863"/>
    </source>
</evidence>
<dbReference type="GO" id="GO:0022857">
    <property type="term" value="F:transmembrane transporter activity"/>
    <property type="evidence" value="ECO:0007669"/>
    <property type="project" value="InterPro"/>
</dbReference>
<keyword evidence="9" id="KW-1185">Reference proteome</keyword>
<comment type="subcellular location">
    <subcellularLocation>
        <location evidence="1">Membrane</location>
        <topology evidence="1">Multi-pass membrane protein</topology>
    </subcellularLocation>
</comment>
<dbReference type="InterPro" id="IPR009262">
    <property type="entry name" value="SLC35_F1/F2/F6"/>
</dbReference>
<evidence type="ECO:0000256" key="5">
    <source>
        <dbReference type="ARBA" id="ARBA00022989"/>
    </source>
</evidence>
<feature type="transmembrane region" description="Helical" evidence="7">
    <location>
        <begin position="379"/>
        <end position="398"/>
    </location>
</feature>
<reference evidence="10" key="1">
    <citation type="submission" date="2016-06" db="UniProtKB">
        <authorList>
            <consortium name="WormBaseParasite"/>
        </authorList>
    </citation>
    <scope>IDENTIFICATION</scope>
</reference>
<keyword evidence="6 7" id="KW-0472">Membrane</keyword>
<keyword evidence="5 7" id="KW-1133">Transmembrane helix</keyword>
<evidence type="ECO:0000313" key="10">
    <source>
        <dbReference type="WBParaSite" id="SBAD_0000427901-mRNA-1"/>
    </source>
</evidence>
<feature type="transmembrane region" description="Helical" evidence="7">
    <location>
        <begin position="42"/>
        <end position="60"/>
    </location>
</feature>
<evidence type="ECO:0000256" key="3">
    <source>
        <dbReference type="ARBA" id="ARBA00022448"/>
    </source>
</evidence>
<protein>
    <submittedName>
        <fullName evidence="10">EamA domain-containing protein</fullName>
    </submittedName>
</protein>
<feature type="transmembrane region" description="Helical" evidence="7">
    <location>
        <begin position="159"/>
        <end position="177"/>
    </location>
</feature>
<feature type="transmembrane region" description="Helical" evidence="7">
    <location>
        <begin position="352"/>
        <end position="370"/>
    </location>
</feature>
<comment type="similarity">
    <text evidence="2">Belongs to the SLC35F solute transporter family.</text>
</comment>
<accession>A0A183IKF2</accession>
<feature type="transmembrane region" description="Helical" evidence="7">
    <location>
        <begin position="488"/>
        <end position="514"/>
    </location>
</feature>
<evidence type="ECO:0000256" key="1">
    <source>
        <dbReference type="ARBA" id="ARBA00004141"/>
    </source>
</evidence>
<dbReference type="Proteomes" id="UP000270296">
    <property type="component" value="Unassembled WGS sequence"/>
</dbReference>
<feature type="transmembrane region" description="Helical" evidence="7">
    <location>
        <begin position="277"/>
        <end position="297"/>
    </location>
</feature>
<gene>
    <name evidence="8" type="ORF">SBAD_LOCUS4098</name>
</gene>
<dbReference type="PANTHER" id="PTHR13146">
    <property type="match status" value="1"/>
</dbReference>
<evidence type="ECO:0000313" key="8">
    <source>
        <dbReference type="EMBL" id="VDP03362.1"/>
    </source>
</evidence>
<feature type="transmembrane region" description="Helical" evidence="7">
    <location>
        <begin position="443"/>
        <end position="468"/>
    </location>
</feature>
<proteinExistence type="inferred from homology"/>
<feature type="transmembrane region" description="Helical" evidence="7">
    <location>
        <begin position="113"/>
        <end position="130"/>
    </location>
</feature>
<dbReference type="AlphaFoldDB" id="A0A183IKF2"/>
<dbReference type="GO" id="GO:0016020">
    <property type="term" value="C:membrane"/>
    <property type="evidence" value="ECO:0007669"/>
    <property type="project" value="UniProtKB-SubCell"/>
</dbReference>
<dbReference type="OrthoDB" id="29773at2759"/>
<feature type="transmembrane region" description="Helical" evidence="7">
    <location>
        <begin position="198"/>
        <end position="230"/>
    </location>
</feature>
<dbReference type="PANTHER" id="PTHR13146:SF0">
    <property type="entry name" value="SOLUTE CARRIER FAMILY 35 MEMBER F6"/>
    <property type="match status" value="1"/>
</dbReference>